<evidence type="ECO:0000256" key="6">
    <source>
        <dbReference type="ARBA" id="ARBA00023136"/>
    </source>
</evidence>
<evidence type="ECO:0000256" key="2">
    <source>
        <dbReference type="ARBA" id="ARBA00022448"/>
    </source>
</evidence>
<dbReference type="GO" id="GO:0005886">
    <property type="term" value="C:plasma membrane"/>
    <property type="evidence" value="ECO:0007669"/>
    <property type="project" value="UniProtKB-SubCell"/>
</dbReference>
<feature type="transmembrane region" description="Helical" evidence="7">
    <location>
        <begin position="106"/>
        <end position="127"/>
    </location>
</feature>
<dbReference type="EMBL" id="PVXM01000030">
    <property type="protein sequence ID" value="PRR71992.1"/>
    <property type="molecule type" value="Genomic_DNA"/>
</dbReference>
<dbReference type="AlphaFoldDB" id="A0A2T0AR72"/>
<keyword evidence="10" id="KW-1185">Reference proteome</keyword>
<dbReference type="PANTHER" id="PTHR30151:SF0">
    <property type="entry name" value="ABC TRANSPORTER PERMEASE PROTEIN MJ0413-RELATED"/>
    <property type="match status" value="1"/>
</dbReference>
<name>A0A2T0AR72_9FIRM</name>
<accession>A0A2T0AR72</accession>
<evidence type="ECO:0000259" key="8">
    <source>
        <dbReference type="PROSITE" id="PS50928"/>
    </source>
</evidence>
<dbReference type="FunFam" id="1.10.3720.10:FF:000003">
    <property type="entry name" value="Aliphatic sulfonate ABC transporter permease"/>
    <property type="match status" value="1"/>
</dbReference>
<dbReference type="Proteomes" id="UP000238415">
    <property type="component" value="Unassembled WGS sequence"/>
</dbReference>
<comment type="subcellular location">
    <subcellularLocation>
        <location evidence="1 7">Cell membrane</location>
        <topology evidence="1 7">Multi-pass membrane protein</topology>
    </subcellularLocation>
</comment>
<feature type="transmembrane region" description="Helical" evidence="7">
    <location>
        <begin position="230"/>
        <end position="250"/>
    </location>
</feature>
<dbReference type="CDD" id="cd06261">
    <property type="entry name" value="TM_PBP2"/>
    <property type="match status" value="1"/>
</dbReference>
<feature type="domain" description="ABC transmembrane type-1" evidence="8">
    <location>
        <begin position="67"/>
        <end position="251"/>
    </location>
</feature>
<feature type="transmembrane region" description="Helical" evidence="7">
    <location>
        <begin position="14"/>
        <end position="36"/>
    </location>
</feature>
<sequence>MIAKVSLRNITSRFLPFISLAAIIIIWQIIAISGYFGKSLPAPTAVAAQFMTMLVEPVGKTSIFGHIWASMRRVLTAFIVAVVIGIPLGLFMGWNKKIEAIVKPIFEIFRPIPPIAWIPLAILWFGIDETPKVFICFIGAFVPAVMNAYTGIRFTEPLLLNAARTLGANKRQLFIEVAVPSALPAIFAGLQNGLSLSWMCVLAAEMVGAQEGVGYLILRGMDMLNPAMIITGMLIIGAVGALIAVVLRYVERWVCPWKREISV</sequence>
<evidence type="ECO:0000256" key="3">
    <source>
        <dbReference type="ARBA" id="ARBA00022475"/>
    </source>
</evidence>
<feature type="transmembrane region" description="Helical" evidence="7">
    <location>
        <begin position="74"/>
        <end position="94"/>
    </location>
</feature>
<dbReference type="InterPro" id="IPR035906">
    <property type="entry name" value="MetI-like_sf"/>
</dbReference>
<feature type="transmembrane region" description="Helical" evidence="7">
    <location>
        <begin position="133"/>
        <end position="152"/>
    </location>
</feature>
<dbReference type="Gene3D" id="1.10.3720.10">
    <property type="entry name" value="MetI-like"/>
    <property type="match status" value="1"/>
</dbReference>
<protein>
    <submittedName>
        <fullName evidence="9">Putative aliphatic sulfonates transport permease protein SsuC</fullName>
    </submittedName>
</protein>
<evidence type="ECO:0000256" key="1">
    <source>
        <dbReference type="ARBA" id="ARBA00004651"/>
    </source>
</evidence>
<dbReference type="SUPFAM" id="SSF161098">
    <property type="entry name" value="MetI-like"/>
    <property type="match status" value="1"/>
</dbReference>
<reference evidence="9 10" key="1">
    <citation type="submission" date="2018-03" db="EMBL/GenBank/DDBJ databases">
        <title>Genome sequence of Moorella humiferrea DSM 23265.</title>
        <authorList>
            <person name="Poehlein A."/>
            <person name="Daniel R."/>
        </authorList>
    </citation>
    <scope>NUCLEOTIDE SEQUENCE [LARGE SCALE GENOMIC DNA]</scope>
    <source>
        <strain evidence="9 10">DSM 23265</strain>
    </source>
</reference>
<proteinExistence type="inferred from homology"/>
<keyword evidence="5 7" id="KW-1133">Transmembrane helix</keyword>
<dbReference type="PROSITE" id="PS50928">
    <property type="entry name" value="ABC_TM1"/>
    <property type="match status" value="1"/>
</dbReference>
<keyword evidence="4 7" id="KW-0812">Transmembrane</keyword>
<dbReference type="PANTHER" id="PTHR30151">
    <property type="entry name" value="ALKANE SULFONATE ABC TRANSPORTER-RELATED, MEMBRANE SUBUNIT"/>
    <property type="match status" value="1"/>
</dbReference>
<evidence type="ECO:0000313" key="10">
    <source>
        <dbReference type="Proteomes" id="UP000238415"/>
    </source>
</evidence>
<evidence type="ECO:0000256" key="7">
    <source>
        <dbReference type="RuleBase" id="RU363032"/>
    </source>
</evidence>
<evidence type="ECO:0000313" key="9">
    <source>
        <dbReference type="EMBL" id="PRR71992.1"/>
    </source>
</evidence>
<keyword evidence="3" id="KW-1003">Cell membrane</keyword>
<dbReference type="GO" id="GO:0042918">
    <property type="term" value="P:alkanesulfonate transmembrane transport"/>
    <property type="evidence" value="ECO:0007669"/>
    <property type="project" value="UniProtKB-ARBA"/>
</dbReference>
<comment type="similarity">
    <text evidence="7">Belongs to the binding-protein-dependent transport system permease family.</text>
</comment>
<dbReference type="Pfam" id="PF00528">
    <property type="entry name" value="BPD_transp_1"/>
    <property type="match status" value="1"/>
</dbReference>
<keyword evidence="6 7" id="KW-0472">Membrane</keyword>
<organism evidence="9 10">
    <name type="scientific">Neomoorella humiferrea</name>
    <dbReference type="NCBI Taxonomy" id="676965"/>
    <lineage>
        <taxon>Bacteria</taxon>
        <taxon>Bacillati</taxon>
        <taxon>Bacillota</taxon>
        <taxon>Clostridia</taxon>
        <taxon>Neomoorellales</taxon>
        <taxon>Neomoorellaceae</taxon>
        <taxon>Neomoorella</taxon>
    </lineage>
</organism>
<dbReference type="RefSeq" id="WP_106005491.1">
    <property type="nucleotide sequence ID" value="NZ_CP136419.1"/>
</dbReference>
<comment type="caution">
    <text evidence="9">The sequence shown here is derived from an EMBL/GenBank/DDBJ whole genome shotgun (WGS) entry which is preliminary data.</text>
</comment>
<keyword evidence="2 7" id="KW-0813">Transport</keyword>
<dbReference type="InterPro" id="IPR000515">
    <property type="entry name" value="MetI-like"/>
</dbReference>
<evidence type="ECO:0000256" key="4">
    <source>
        <dbReference type="ARBA" id="ARBA00022692"/>
    </source>
</evidence>
<evidence type="ECO:0000256" key="5">
    <source>
        <dbReference type="ARBA" id="ARBA00022989"/>
    </source>
</evidence>
<gene>
    <name evidence="9" type="primary">ssuC_3</name>
    <name evidence="9" type="ORF">MOHU_15220</name>
</gene>
<dbReference type="OrthoDB" id="9796361at2"/>